<gene>
    <name evidence="2" type="ORF">BGI32_05665</name>
    <name evidence="1" type="ORF">BGI32_10400</name>
</gene>
<dbReference type="InterPro" id="IPR002745">
    <property type="entry name" value="Ptrans_KptA/Tpt1"/>
</dbReference>
<evidence type="ECO:0000313" key="1">
    <source>
        <dbReference type="EMBL" id="PIT12400.1"/>
    </source>
</evidence>
<dbReference type="SUPFAM" id="SSF56399">
    <property type="entry name" value="ADP-ribosylation"/>
    <property type="match status" value="1"/>
</dbReference>
<evidence type="ECO:0000313" key="2">
    <source>
        <dbReference type="EMBL" id="PIT15545.1"/>
    </source>
</evidence>
<dbReference type="EMBL" id="MDVB01000116">
    <property type="protein sequence ID" value="PIT12400.1"/>
    <property type="molecule type" value="Genomic_DNA"/>
</dbReference>
<evidence type="ECO:0008006" key="4">
    <source>
        <dbReference type="Google" id="ProtNLM"/>
    </source>
</evidence>
<protein>
    <recommendedName>
        <fullName evidence="4">RNA 2'-phosphotransferase</fullName>
    </recommendedName>
</protein>
<proteinExistence type="predicted"/>
<sequence>MAATCQSMYYLRNKINISNINKWKTKMTNKTSQTSKFLSYILRHQPEAIGLTLNPDGWVNIDTLIKQANLHGKTLNREIIGEIVQTSDKM</sequence>
<comment type="caution">
    <text evidence="2">The sequence shown here is derived from an EMBL/GenBank/DDBJ whole genome shotgun (WGS) entry which is preliminary data.</text>
</comment>
<dbReference type="GO" id="GO:0016740">
    <property type="term" value="F:transferase activity"/>
    <property type="evidence" value="ECO:0007669"/>
    <property type="project" value="InterPro"/>
</dbReference>
<name>A0A2N9WU64_9NEIS</name>
<accession>A0A2N9WU64</accession>
<dbReference type="InterPro" id="IPR042080">
    <property type="entry name" value="RNA_2'-PTrans_N"/>
</dbReference>
<dbReference type="Gene3D" id="1.10.10.970">
    <property type="entry name" value="RNA 2'-phosphotransferase, Tpt1/KptA family, N-terminal domain"/>
    <property type="match status" value="1"/>
</dbReference>
<dbReference type="AlphaFoldDB" id="A0A2N9WU64"/>
<organism evidence="2 3">
    <name type="scientific">Snodgrassella alvi</name>
    <dbReference type="NCBI Taxonomy" id="1196083"/>
    <lineage>
        <taxon>Bacteria</taxon>
        <taxon>Pseudomonadati</taxon>
        <taxon>Pseudomonadota</taxon>
        <taxon>Betaproteobacteria</taxon>
        <taxon>Neisseriales</taxon>
        <taxon>Neisseriaceae</taxon>
        <taxon>Snodgrassella</taxon>
    </lineage>
</organism>
<reference evidence="2 3" key="1">
    <citation type="journal article" date="2017" name="MBio">
        <title>Type VI secretion-mediated competition in the bee gut microbiome.</title>
        <authorList>
            <person name="Steele M.I."/>
            <person name="Kwong W.K."/>
            <person name="Powell J.E."/>
            <person name="Whiteley M."/>
            <person name="Moran N.A."/>
        </authorList>
    </citation>
    <scope>NUCLEOTIDE SEQUENCE [LARGE SCALE GENOMIC DNA]</scope>
    <source>
        <strain evidence="2 3">App2-2</strain>
    </source>
</reference>
<dbReference type="EMBL" id="MDVB01000059">
    <property type="protein sequence ID" value="PIT15545.1"/>
    <property type="molecule type" value="Genomic_DNA"/>
</dbReference>
<dbReference type="Pfam" id="PF01885">
    <property type="entry name" value="PTS_2-RNA"/>
    <property type="match status" value="1"/>
</dbReference>
<evidence type="ECO:0000313" key="3">
    <source>
        <dbReference type="Proteomes" id="UP000231293"/>
    </source>
</evidence>
<dbReference type="Proteomes" id="UP000231293">
    <property type="component" value="Unassembled WGS sequence"/>
</dbReference>